<dbReference type="GeneID" id="36628513"/>
<sequence length="133" mass="14725">MPILRYPAKDNNIVSPNMQANLFKILAITAAFSTVQSAPVETAKGQVTQGQVNGTQTNETYINEAHVNVVPAPQQICYRGVAPHISTREREGDIFARACRDYSCYTSSQCIKWGCAECNLHFDTCGNSWTLCY</sequence>
<evidence type="ECO:0000313" key="1">
    <source>
        <dbReference type="EMBL" id="PTB49294.1"/>
    </source>
</evidence>
<dbReference type="Proteomes" id="UP000241690">
    <property type="component" value="Unassembled WGS sequence"/>
</dbReference>
<accession>A0A2T3ZWV3</accession>
<dbReference type="AlphaFoldDB" id="A0A2T3ZWV3"/>
<proteinExistence type="predicted"/>
<protein>
    <submittedName>
        <fullName evidence="1">Uncharacterized protein</fullName>
    </submittedName>
</protein>
<dbReference type="RefSeq" id="XP_024768971.1">
    <property type="nucleotide sequence ID" value="XM_024919944.1"/>
</dbReference>
<keyword evidence="2" id="KW-1185">Reference proteome</keyword>
<organism evidence="1 2">
    <name type="scientific">Trichoderma harzianum CBS 226.95</name>
    <dbReference type="NCBI Taxonomy" id="983964"/>
    <lineage>
        <taxon>Eukaryota</taxon>
        <taxon>Fungi</taxon>
        <taxon>Dikarya</taxon>
        <taxon>Ascomycota</taxon>
        <taxon>Pezizomycotina</taxon>
        <taxon>Sordariomycetes</taxon>
        <taxon>Hypocreomycetidae</taxon>
        <taxon>Hypocreales</taxon>
        <taxon>Hypocreaceae</taxon>
        <taxon>Trichoderma</taxon>
    </lineage>
</organism>
<dbReference type="EMBL" id="KZ679693">
    <property type="protein sequence ID" value="PTB49294.1"/>
    <property type="molecule type" value="Genomic_DNA"/>
</dbReference>
<name>A0A2T3ZWV3_TRIHA</name>
<gene>
    <name evidence="1" type="ORF">M431DRAFT_513047</name>
</gene>
<evidence type="ECO:0000313" key="2">
    <source>
        <dbReference type="Proteomes" id="UP000241690"/>
    </source>
</evidence>
<reference evidence="1 2" key="1">
    <citation type="submission" date="2016-07" db="EMBL/GenBank/DDBJ databases">
        <title>Multiple horizontal gene transfer events from other fungi enriched the ability of initially mycotrophic Trichoderma (Ascomycota) to feed on dead plant biomass.</title>
        <authorList>
            <consortium name="DOE Joint Genome Institute"/>
            <person name="Aerts A."/>
            <person name="Atanasova L."/>
            <person name="Chenthamara K."/>
            <person name="Zhang J."/>
            <person name="Grujic M."/>
            <person name="Henrissat B."/>
            <person name="Kuo A."/>
            <person name="Salamov A."/>
            <person name="Lipzen A."/>
            <person name="Labutti K."/>
            <person name="Barry K."/>
            <person name="Miao Y."/>
            <person name="Rahimi M.J."/>
            <person name="Shen Q."/>
            <person name="Grigoriev I.V."/>
            <person name="Kubicek C.P."/>
            <person name="Druzhinina I.S."/>
        </authorList>
    </citation>
    <scope>NUCLEOTIDE SEQUENCE [LARGE SCALE GENOMIC DNA]</scope>
    <source>
        <strain evidence="1 2">CBS 226.95</strain>
    </source>
</reference>